<evidence type="ECO:0000313" key="3">
    <source>
        <dbReference type="WBParaSite" id="Gr19_v10_g5314.t1"/>
    </source>
</evidence>
<keyword evidence="2" id="KW-1185">Reference proteome</keyword>
<proteinExistence type="predicted"/>
<protein>
    <submittedName>
        <fullName evidence="3 4">Uncharacterized protein</fullName>
    </submittedName>
</protein>
<evidence type="ECO:0000313" key="2">
    <source>
        <dbReference type="Proteomes" id="UP000887572"/>
    </source>
</evidence>
<keyword evidence="1" id="KW-0812">Transmembrane</keyword>
<reference evidence="3 4" key="1">
    <citation type="submission" date="2022-11" db="UniProtKB">
        <authorList>
            <consortium name="WormBaseParasite"/>
        </authorList>
    </citation>
    <scope>IDENTIFICATION</scope>
</reference>
<accession>A0A914HZV4</accession>
<sequence length="217" mass="24441">MIPENMKTSTILLSVLMSIGLICYILNFGSPTVLVRSRPPNPKLPVKYVHLRQAVCGHIPETPINSAASGIANCPMNVIKHIIVRTTEFVSNDDAPLQMQIIRRIMEDIYGGNWGVLIIKEPELISSVIHWTFPDHRHRDGSAAFCLHVERGWQYNVFKTGDIDTEDRLTVEKVMEQINRRNLSLPSTIKKAAAARVKDGIVVKNNAFTNSLFIERN</sequence>
<evidence type="ECO:0000313" key="4">
    <source>
        <dbReference type="WBParaSite" id="Gr19_v10_g5314.t2"/>
    </source>
</evidence>
<evidence type="ECO:0000256" key="1">
    <source>
        <dbReference type="SAM" id="Phobius"/>
    </source>
</evidence>
<organism evidence="2 3">
    <name type="scientific">Globodera rostochiensis</name>
    <name type="common">Golden nematode worm</name>
    <name type="synonym">Heterodera rostochiensis</name>
    <dbReference type="NCBI Taxonomy" id="31243"/>
    <lineage>
        <taxon>Eukaryota</taxon>
        <taxon>Metazoa</taxon>
        <taxon>Ecdysozoa</taxon>
        <taxon>Nematoda</taxon>
        <taxon>Chromadorea</taxon>
        <taxon>Rhabditida</taxon>
        <taxon>Tylenchina</taxon>
        <taxon>Tylenchomorpha</taxon>
        <taxon>Tylenchoidea</taxon>
        <taxon>Heteroderidae</taxon>
        <taxon>Heteroderinae</taxon>
        <taxon>Globodera</taxon>
    </lineage>
</organism>
<dbReference type="WBParaSite" id="Gr19_v10_g5314.t2">
    <property type="protein sequence ID" value="Gr19_v10_g5314.t2"/>
    <property type="gene ID" value="Gr19_v10_g5314"/>
</dbReference>
<keyword evidence="1" id="KW-0472">Membrane</keyword>
<name>A0A914HZV4_GLORO</name>
<keyword evidence="1" id="KW-1133">Transmembrane helix</keyword>
<dbReference type="WBParaSite" id="Gr19_v10_g5314.t1">
    <property type="protein sequence ID" value="Gr19_v10_g5314.t1"/>
    <property type="gene ID" value="Gr19_v10_g5314"/>
</dbReference>
<dbReference type="AlphaFoldDB" id="A0A914HZV4"/>
<feature type="transmembrane region" description="Helical" evidence="1">
    <location>
        <begin position="12"/>
        <end position="35"/>
    </location>
</feature>
<dbReference type="Proteomes" id="UP000887572">
    <property type="component" value="Unplaced"/>
</dbReference>